<dbReference type="InterPro" id="IPR002823">
    <property type="entry name" value="DUF112_TM"/>
</dbReference>
<protein>
    <recommendedName>
        <fullName evidence="2">DUF112 domain-containing protein</fullName>
    </recommendedName>
</protein>
<organism evidence="3 4">
    <name type="scientific">Zestosphaera tikiterensis</name>
    <dbReference type="NCBI Taxonomy" id="1973259"/>
    <lineage>
        <taxon>Archaea</taxon>
        <taxon>Thermoproteota</taxon>
        <taxon>Thermoprotei</taxon>
        <taxon>Desulfurococcales</taxon>
        <taxon>Desulfurococcaceae</taxon>
        <taxon>Zestosphaera</taxon>
    </lineage>
</organism>
<name>A0A2R7Y472_9CREN</name>
<dbReference type="Pfam" id="PF01970">
    <property type="entry name" value="TctA"/>
    <property type="match status" value="1"/>
</dbReference>
<comment type="caution">
    <text evidence="3">The sequence shown here is derived from an EMBL/GenBank/DDBJ whole genome shotgun (WGS) entry which is preliminary data.</text>
</comment>
<sequence>MDLTMILLMTFLTLISTILYIFIGILPGTDETATMAPIALTLLLAGVDPLLVFAWFMASIAAFKMADSIPVALAGIPGGVMAVPQVPDALVAKESGLADTILRKGICSSVIGQFVGLFTALTLSYALMPLGDWLRATDLILGVKVARWFWLILTGLIILALTSRNRWIALISIPAFALLVQGLRGVYGKSVYISFFLGITIGPLIYELASVLNKELRKDYVRRGLKKVTLARIGGISLNPLKNLTKEEAAHSAVWSAITSVLATVMSPVGLTILIGDILRESKKDKVKGSVLAYTVRDAIKNATYVGGTLIPLIVIGVPVGPMSAGPAAPFFQKIDSLGMSPREYLLTHYDYLTLTIVAFASSALAFLISYPVLVKYSRKLTLAVFRRVPAESLYGLFLAIVLVLAYYDAGIAGIFGVLAIAIVSGVLWRLGTSLGVLFMTLVAAPTIVALLTALTF</sequence>
<evidence type="ECO:0000256" key="1">
    <source>
        <dbReference type="SAM" id="Phobius"/>
    </source>
</evidence>
<keyword evidence="1" id="KW-0812">Transmembrane</keyword>
<feature type="transmembrane region" description="Helical" evidence="1">
    <location>
        <begin position="352"/>
        <end position="375"/>
    </location>
</feature>
<dbReference type="AlphaFoldDB" id="A0A2R7Y472"/>
<feature type="transmembrane region" description="Helical" evidence="1">
    <location>
        <begin position="435"/>
        <end position="455"/>
    </location>
</feature>
<feature type="transmembrane region" description="Helical" evidence="1">
    <location>
        <begin position="193"/>
        <end position="212"/>
    </location>
</feature>
<feature type="transmembrane region" description="Helical" evidence="1">
    <location>
        <begin position="396"/>
        <end position="429"/>
    </location>
</feature>
<feature type="transmembrane region" description="Helical" evidence="1">
    <location>
        <begin position="310"/>
        <end position="332"/>
    </location>
</feature>
<feature type="transmembrane region" description="Helical" evidence="1">
    <location>
        <begin position="139"/>
        <end position="160"/>
    </location>
</feature>
<accession>A0A2R7Y472</accession>
<evidence type="ECO:0000313" key="4">
    <source>
        <dbReference type="Proteomes" id="UP000244093"/>
    </source>
</evidence>
<feature type="transmembrane region" description="Helical" evidence="1">
    <location>
        <begin position="106"/>
        <end position="127"/>
    </location>
</feature>
<feature type="domain" description="DUF112" evidence="2">
    <location>
        <begin position="12"/>
        <end position="435"/>
    </location>
</feature>
<evidence type="ECO:0000259" key="2">
    <source>
        <dbReference type="Pfam" id="PF01970"/>
    </source>
</evidence>
<gene>
    <name evidence="3" type="ORF">B7O98_06565</name>
</gene>
<feature type="transmembrane region" description="Helical" evidence="1">
    <location>
        <begin position="167"/>
        <end position="187"/>
    </location>
</feature>
<keyword evidence="1" id="KW-0472">Membrane</keyword>
<feature type="transmembrane region" description="Helical" evidence="1">
    <location>
        <begin position="6"/>
        <end position="26"/>
    </location>
</feature>
<keyword evidence="1" id="KW-1133">Transmembrane helix</keyword>
<dbReference type="Proteomes" id="UP000244093">
    <property type="component" value="Unassembled WGS sequence"/>
</dbReference>
<proteinExistence type="predicted"/>
<feature type="transmembrane region" description="Helical" evidence="1">
    <location>
        <begin position="38"/>
        <end position="63"/>
    </location>
</feature>
<reference evidence="3 4" key="1">
    <citation type="journal article" date="2018" name="Syst. Appl. Microbiol.">
        <title>A new symbiotic nanoarchaeote (Candidatus Nanoclepta minutus) and its host (Zestosphaera tikiterensis gen. nov., sp. nov.) from a New Zealand hot spring.</title>
        <authorList>
            <person name="St John E."/>
            <person name="Liu Y."/>
            <person name="Podar M."/>
            <person name="Stott M.B."/>
            <person name="Meneghin J."/>
            <person name="Chen Z."/>
            <person name="Lagutin K."/>
            <person name="Mitchell K."/>
            <person name="Reysenbach A.L."/>
        </authorList>
    </citation>
    <scope>NUCLEOTIDE SEQUENCE [LARGE SCALE GENOMIC DNA]</scope>
    <source>
        <strain evidence="3">NZ3</strain>
    </source>
</reference>
<evidence type="ECO:0000313" key="3">
    <source>
        <dbReference type="EMBL" id="PUA32318.1"/>
    </source>
</evidence>
<dbReference type="EMBL" id="NBVN01000004">
    <property type="protein sequence ID" value="PUA32318.1"/>
    <property type="molecule type" value="Genomic_DNA"/>
</dbReference>